<dbReference type="InterPro" id="IPR009091">
    <property type="entry name" value="RCC1/BLIP-II"/>
</dbReference>
<evidence type="ECO:0000256" key="1">
    <source>
        <dbReference type="ARBA" id="ARBA00022737"/>
    </source>
</evidence>
<feature type="repeat" description="RCC1" evidence="2">
    <location>
        <begin position="53"/>
        <end position="114"/>
    </location>
</feature>
<accession>A0A8J5XR58</accession>
<reference evidence="4" key="1">
    <citation type="submission" date="2021-05" db="EMBL/GenBank/DDBJ databases">
        <title>The genome of the haptophyte Pavlova lutheri (Diacronema luteri, Pavlovales) - a model for lipid biosynthesis in eukaryotic algae.</title>
        <authorList>
            <person name="Hulatt C.J."/>
            <person name="Posewitz M.C."/>
        </authorList>
    </citation>
    <scope>NUCLEOTIDE SEQUENCE</scope>
    <source>
        <strain evidence="4">NIVA-4/92</strain>
    </source>
</reference>
<dbReference type="PANTHER" id="PTHR22870">
    <property type="entry name" value="REGULATOR OF CHROMOSOME CONDENSATION"/>
    <property type="match status" value="1"/>
</dbReference>
<evidence type="ECO:0000256" key="2">
    <source>
        <dbReference type="PROSITE-ProRule" id="PRU00235"/>
    </source>
</evidence>
<evidence type="ECO:0000313" key="4">
    <source>
        <dbReference type="EMBL" id="KAG8467521.1"/>
    </source>
</evidence>
<dbReference type="OrthoDB" id="444407at2759"/>
<keyword evidence="5" id="KW-1185">Reference proteome</keyword>
<dbReference type="PROSITE" id="PS50012">
    <property type="entry name" value="RCC1_3"/>
    <property type="match status" value="5"/>
</dbReference>
<feature type="repeat" description="RCC1" evidence="2">
    <location>
        <begin position="310"/>
        <end position="371"/>
    </location>
</feature>
<dbReference type="PANTHER" id="PTHR22870:SF408">
    <property type="entry name" value="OS09G0560450 PROTEIN"/>
    <property type="match status" value="1"/>
</dbReference>
<dbReference type="CDD" id="cd14733">
    <property type="entry name" value="BACK"/>
    <property type="match status" value="1"/>
</dbReference>
<dbReference type="InterPro" id="IPR058923">
    <property type="entry name" value="RCC1-like_dom"/>
</dbReference>
<dbReference type="Gene3D" id="3.30.710.10">
    <property type="entry name" value="Potassium Channel Kv1.1, Chain A"/>
    <property type="match status" value="1"/>
</dbReference>
<dbReference type="PRINTS" id="PR00633">
    <property type="entry name" value="RCCNDNSATION"/>
</dbReference>
<feature type="domain" description="BTB" evidence="3">
    <location>
        <begin position="463"/>
        <end position="532"/>
    </location>
</feature>
<keyword evidence="1" id="KW-0677">Repeat</keyword>
<dbReference type="InterPro" id="IPR011333">
    <property type="entry name" value="SKP1/BTB/POZ_sf"/>
</dbReference>
<sequence>MIALQHAGTVDEVYTVGNTRSLPRVFDIEGLQQQTLSQVACGEDFSLALTDAGEVYAWGDANYGKLAAPASADMPTDDDNLPYQPLPVLVRGFGGCRLVQLACGSNHSLALTEGGRVWAWGGAIFGRLGPSDLSAMPLDEDGDPFQPTPVLVDGLGHERVAMISCGNIHNLAVTQSGRVYAWGGAHYGLLGIADEDGDERLSALPVDEGSGQPFQPRPTLLDALKDQRVVQVACGSAHNLAVTEEGHVWGWGGAKYGRLGLAKPWLAKMPTDEDGDPYQPRPIRLDTFPSTTIVQVACGEWHSLCLSDDGAIYAFGSAVRGRLGLANTASFKKNDDGEPCVLLPERIVGFEGKKVVLVSASAYFSLALTEGGDVWAWGQTAAGWLSVSCTNVVGTVPDHQPIPAHLNLAPRTHVMPAALRLTQDAPLLVIVSKEKWQTPAAELGLRGLGLPLLETFVGHEEFSDLVLCVDDERIAAHRIVLAGASETLKKLILASPQPAAGEPTVLTLSDISVPILKTVLRHCYNGQAENTITTDNALDLLDAAHRFGLGGLKELSTQFLTYHLNKESAVAVLIAADRCAAPELGAQCIQYIVHHLKAVQHCPEFGQLPKHLIGAIKLRAAQKIEQISSQLLGKRQRAAS</sequence>
<dbReference type="Proteomes" id="UP000751190">
    <property type="component" value="Unassembled WGS sequence"/>
</dbReference>
<dbReference type="PROSITE" id="PS00626">
    <property type="entry name" value="RCC1_2"/>
    <property type="match status" value="2"/>
</dbReference>
<dbReference type="OMA" id="SYNEHTA"/>
<name>A0A8J5XR58_DIALT</name>
<dbReference type="Pfam" id="PF00415">
    <property type="entry name" value="RCC1"/>
    <property type="match status" value="1"/>
</dbReference>
<dbReference type="SMART" id="SM00225">
    <property type="entry name" value="BTB"/>
    <property type="match status" value="1"/>
</dbReference>
<gene>
    <name evidence="4" type="ORF">KFE25_000837</name>
</gene>
<evidence type="ECO:0000313" key="5">
    <source>
        <dbReference type="Proteomes" id="UP000751190"/>
    </source>
</evidence>
<organism evidence="4 5">
    <name type="scientific">Diacronema lutheri</name>
    <name type="common">Unicellular marine alga</name>
    <name type="synonym">Monochrysis lutheri</name>
    <dbReference type="NCBI Taxonomy" id="2081491"/>
    <lineage>
        <taxon>Eukaryota</taxon>
        <taxon>Haptista</taxon>
        <taxon>Haptophyta</taxon>
        <taxon>Pavlovophyceae</taxon>
        <taxon>Pavlovales</taxon>
        <taxon>Pavlovaceae</taxon>
        <taxon>Diacronema</taxon>
    </lineage>
</organism>
<feature type="repeat" description="RCC1" evidence="2">
    <location>
        <begin position="115"/>
        <end position="176"/>
    </location>
</feature>
<dbReference type="EMBL" id="JAGTXO010000006">
    <property type="protein sequence ID" value="KAG8467521.1"/>
    <property type="molecule type" value="Genomic_DNA"/>
</dbReference>
<dbReference type="SUPFAM" id="SSF50985">
    <property type="entry name" value="RCC1/BLIP-II"/>
    <property type="match status" value="2"/>
</dbReference>
<dbReference type="Pfam" id="PF00651">
    <property type="entry name" value="BTB"/>
    <property type="match status" value="1"/>
</dbReference>
<dbReference type="PROSITE" id="PS50097">
    <property type="entry name" value="BTB"/>
    <property type="match status" value="1"/>
</dbReference>
<dbReference type="Gene3D" id="1.25.40.420">
    <property type="match status" value="1"/>
</dbReference>
<dbReference type="AlphaFoldDB" id="A0A8J5XR58"/>
<comment type="caution">
    <text evidence="4">The sequence shown here is derived from an EMBL/GenBank/DDBJ whole genome shotgun (WGS) entry which is preliminary data.</text>
</comment>
<dbReference type="InterPro" id="IPR000210">
    <property type="entry name" value="BTB/POZ_dom"/>
</dbReference>
<dbReference type="Gene3D" id="2.130.10.30">
    <property type="entry name" value="Regulator of chromosome condensation 1/beta-lactamase-inhibitor protein II"/>
    <property type="match status" value="2"/>
</dbReference>
<proteinExistence type="predicted"/>
<protein>
    <recommendedName>
        <fullName evidence="3">BTB domain-containing protein</fullName>
    </recommendedName>
</protein>
<dbReference type="Pfam" id="PF25390">
    <property type="entry name" value="WD40_RLD"/>
    <property type="match status" value="1"/>
</dbReference>
<dbReference type="InterPro" id="IPR000408">
    <property type="entry name" value="Reg_chr_condens"/>
</dbReference>
<evidence type="ECO:0000259" key="3">
    <source>
        <dbReference type="PROSITE" id="PS50097"/>
    </source>
</evidence>
<feature type="repeat" description="RCC1" evidence="2">
    <location>
        <begin position="246"/>
        <end position="309"/>
    </location>
</feature>
<dbReference type="InterPro" id="IPR051210">
    <property type="entry name" value="Ub_ligase/GEF_domain"/>
</dbReference>
<feature type="repeat" description="RCC1" evidence="2">
    <location>
        <begin position="177"/>
        <end position="245"/>
    </location>
</feature>
<dbReference type="SUPFAM" id="SSF54695">
    <property type="entry name" value="POZ domain"/>
    <property type="match status" value="1"/>
</dbReference>